<dbReference type="GO" id="GO:0016567">
    <property type="term" value="P:protein ubiquitination"/>
    <property type="evidence" value="ECO:0007669"/>
    <property type="project" value="TreeGrafter"/>
</dbReference>
<proteinExistence type="predicted"/>
<dbReference type="SMART" id="SM00290">
    <property type="entry name" value="ZnF_UBP"/>
    <property type="match status" value="1"/>
</dbReference>
<dbReference type="PROSITE" id="PS50271">
    <property type="entry name" value="ZF_UBP"/>
    <property type="match status" value="1"/>
</dbReference>
<feature type="domain" description="UBP-type" evidence="3">
    <location>
        <begin position="85"/>
        <end position="177"/>
    </location>
</feature>
<accession>A0A314UHS6</accession>
<feature type="compositionally biased region" description="Polar residues" evidence="2">
    <location>
        <begin position="346"/>
        <end position="356"/>
    </location>
</feature>
<keyword evidence="1" id="KW-0862">Zinc</keyword>
<dbReference type="InterPro" id="IPR011422">
    <property type="entry name" value="BRAP2/ETP1_RRM"/>
</dbReference>
<keyword evidence="5" id="KW-1185">Reference proteome</keyword>
<dbReference type="PANTHER" id="PTHR24007">
    <property type="entry name" value="BRCA1-ASSOCIATED PROTEIN"/>
    <property type="match status" value="1"/>
</dbReference>
<evidence type="ECO:0000256" key="1">
    <source>
        <dbReference type="PROSITE-ProRule" id="PRU00502"/>
    </source>
</evidence>
<gene>
    <name evidence="4" type="ORF">Pyn_01022</name>
</gene>
<dbReference type="Proteomes" id="UP000250321">
    <property type="component" value="Unassembled WGS sequence"/>
</dbReference>
<dbReference type="STRING" id="2094558.A0A314UHS6"/>
<dbReference type="Pfam" id="PF07576">
    <property type="entry name" value="BRAP2"/>
    <property type="match status" value="1"/>
</dbReference>
<dbReference type="Gene3D" id="3.30.40.10">
    <property type="entry name" value="Zinc/RING finger domain, C3HC4 (zinc finger)"/>
    <property type="match status" value="1"/>
</dbReference>
<dbReference type="EMBL" id="PJQY01003542">
    <property type="protein sequence ID" value="PQM36558.1"/>
    <property type="molecule type" value="Genomic_DNA"/>
</dbReference>
<organism evidence="4 5">
    <name type="scientific">Prunus yedoensis var. nudiflora</name>
    <dbReference type="NCBI Taxonomy" id="2094558"/>
    <lineage>
        <taxon>Eukaryota</taxon>
        <taxon>Viridiplantae</taxon>
        <taxon>Streptophyta</taxon>
        <taxon>Embryophyta</taxon>
        <taxon>Tracheophyta</taxon>
        <taxon>Spermatophyta</taxon>
        <taxon>Magnoliopsida</taxon>
        <taxon>eudicotyledons</taxon>
        <taxon>Gunneridae</taxon>
        <taxon>Pentapetalae</taxon>
        <taxon>rosids</taxon>
        <taxon>fabids</taxon>
        <taxon>Rosales</taxon>
        <taxon>Rosaceae</taxon>
        <taxon>Amygdaloideae</taxon>
        <taxon>Amygdaleae</taxon>
        <taxon>Prunus</taxon>
    </lineage>
</organism>
<dbReference type="GO" id="GO:0007265">
    <property type="term" value="P:Ras protein signal transduction"/>
    <property type="evidence" value="ECO:0007669"/>
    <property type="project" value="TreeGrafter"/>
</dbReference>
<dbReference type="GO" id="GO:0061630">
    <property type="term" value="F:ubiquitin protein ligase activity"/>
    <property type="evidence" value="ECO:0007669"/>
    <property type="project" value="TreeGrafter"/>
</dbReference>
<dbReference type="AlphaFoldDB" id="A0A314UHS6"/>
<evidence type="ECO:0000256" key="2">
    <source>
        <dbReference type="SAM" id="MobiDB-lite"/>
    </source>
</evidence>
<dbReference type="InterPro" id="IPR013083">
    <property type="entry name" value="Znf_RING/FYVE/PHD"/>
</dbReference>
<feature type="compositionally biased region" description="Basic residues" evidence="2">
    <location>
        <begin position="357"/>
        <end position="366"/>
    </location>
</feature>
<feature type="region of interest" description="Disordered" evidence="2">
    <location>
        <begin position="330"/>
        <end position="366"/>
    </location>
</feature>
<keyword evidence="1" id="KW-0479">Metal-binding</keyword>
<dbReference type="OrthoDB" id="273556at2759"/>
<sequence length="366" mass="41581">MEDRYSVLVELKNQMTADGFYHTLNGKKYSPGERFDILVPKRLDADTSGIFISMSMHFKMDLFYLVSLLEILVESIVDCTTDINCYLQVCRFCQQQDEKPACSVCGISVNPGLCNSGFVGCGRYTEGHAVRHWKDTQHCYSLELNRQQIWDYVGDAYVHRLNQSKIDGKLITDTDSQCLSVEGDCDRCECSDDSGISGALYSSKVETIVDEYNRLLASQLETQRQYYEALLMEAKSKKESSTLEAVEKAVNSKMLDIQAKLEKCLEERNAVEDINSNLIKDQETRRGKLKEIEVREAALLRLREEKMVDLEDQIRDLTVYIEAQKTLNHMTDSDGIKGGTLLPVPSSKQSSPANSRRQTKSGRRRN</sequence>
<keyword evidence="1" id="KW-0863">Zinc-finger</keyword>
<name>A0A314UHS6_PRUYE</name>
<reference evidence="4 5" key="1">
    <citation type="submission" date="2018-02" db="EMBL/GenBank/DDBJ databases">
        <title>Draft genome of wild Prunus yedoensis var. nudiflora.</title>
        <authorList>
            <person name="Baek S."/>
            <person name="Kim J.-H."/>
            <person name="Choi K."/>
            <person name="Kim G.-B."/>
            <person name="Cho A."/>
            <person name="Jang H."/>
            <person name="Shin C.-H."/>
            <person name="Yu H.-J."/>
            <person name="Mun J.-H."/>
        </authorList>
    </citation>
    <scope>NUCLEOTIDE SEQUENCE [LARGE SCALE GENOMIC DNA]</scope>
    <source>
        <strain evidence="5">cv. Jeju island</strain>
        <tissue evidence="4">Leaf</tissue>
    </source>
</reference>
<dbReference type="GO" id="GO:0008270">
    <property type="term" value="F:zinc ion binding"/>
    <property type="evidence" value="ECO:0007669"/>
    <property type="project" value="UniProtKB-KW"/>
</dbReference>
<dbReference type="SUPFAM" id="SSF57850">
    <property type="entry name" value="RING/U-box"/>
    <property type="match status" value="1"/>
</dbReference>
<evidence type="ECO:0000313" key="5">
    <source>
        <dbReference type="Proteomes" id="UP000250321"/>
    </source>
</evidence>
<evidence type="ECO:0000259" key="3">
    <source>
        <dbReference type="PROSITE" id="PS50271"/>
    </source>
</evidence>
<dbReference type="Pfam" id="PF02148">
    <property type="entry name" value="zf-UBP"/>
    <property type="match status" value="1"/>
</dbReference>
<protein>
    <recommendedName>
        <fullName evidence="3">UBP-type domain-containing protein</fullName>
    </recommendedName>
</protein>
<comment type="caution">
    <text evidence="4">The sequence shown here is derived from an EMBL/GenBank/DDBJ whole genome shotgun (WGS) entry which is preliminary data.</text>
</comment>
<evidence type="ECO:0000313" key="4">
    <source>
        <dbReference type="EMBL" id="PQM36558.1"/>
    </source>
</evidence>
<dbReference type="GO" id="GO:0005737">
    <property type="term" value="C:cytoplasm"/>
    <property type="evidence" value="ECO:0007669"/>
    <property type="project" value="TreeGrafter"/>
</dbReference>
<dbReference type="PANTHER" id="PTHR24007:SF10">
    <property type="entry name" value="BRAP2 RING ZNF UBP DOMAIN-CONTAINING PROTEIN 1"/>
    <property type="match status" value="1"/>
</dbReference>
<dbReference type="InterPro" id="IPR001607">
    <property type="entry name" value="Znf_UBP"/>
</dbReference>